<feature type="non-terminal residue" evidence="1">
    <location>
        <position position="1"/>
    </location>
</feature>
<feature type="non-terminal residue" evidence="1">
    <location>
        <position position="79"/>
    </location>
</feature>
<protein>
    <submittedName>
        <fullName evidence="1">Adenosylmethionine decarboxylase 1</fullName>
    </submittedName>
</protein>
<name>M1EH35_MUSPF</name>
<reference evidence="1" key="1">
    <citation type="journal article" date="2013" name="J. Virol.">
        <title>Sequencing, annotation, and characterization of the influenza ferret infectome.</title>
        <authorList>
            <person name="Leon A.J."/>
            <person name="Banner D."/>
            <person name="Xu L."/>
            <person name="Ran L."/>
            <person name="Peng Z."/>
            <person name="Yi K."/>
            <person name="Chen C."/>
            <person name="Xu F."/>
            <person name="Huang J."/>
            <person name="Zhao Z."/>
            <person name="Lin Z."/>
            <person name="Huang S.H."/>
            <person name="Fang Y."/>
            <person name="Kelvin A.A."/>
            <person name="Ross T.M."/>
            <person name="Farooqui A."/>
            <person name="Kelvin D.J."/>
        </authorList>
    </citation>
    <scope>NUCLEOTIDE SEQUENCE</scope>
    <source>
        <tissue evidence="1">Lungs</tissue>
    </source>
</reference>
<sequence>GCFLDIDIGGRAFHSHHLVATKTPKCNDSVISLNCMHYYIKELAILYEYTLLCLGIPCHSCCEIEVYVEKNLLLYETLQ</sequence>
<dbReference type="AlphaFoldDB" id="M1EH35"/>
<organism evidence="1">
    <name type="scientific">Mustela putorius furo</name>
    <name type="common">European domestic ferret</name>
    <name type="synonym">Mustela furo</name>
    <dbReference type="NCBI Taxonomy" id="9669"/>
    <lineage>
        <taxon>Eukaryota</taxon>
        <taxon>Metazoa</taxon>
        <taxon>Chordata</taxon>
        <taxon>Craniata</taxon>
        <taxon>Vertebrata</taxon>
        <taxon>Euteleostomi</taxon>
        <taxon>Mammalia</taxon>
        <taxon>Eutheria</taxon>
        <taxon>Laurasiatheria</taxon>
        <taxon>Carnivora</taxon>
        <taxon>Caniformia</taxon>
        <taxon>Musteloidea</taxon>
        <taxon>Mustelidae</taxon>
        <taxon>Mustelinae</taxon>
        <taxon>Mustela</taxon>
    </lineage>
</organism>
<proteinExistence type="evidence at transcript level"/>
<accession>M1EH35</accession>
<evidence type="ECO:0000313" key="1">
    <source>
        <dbReference type="EMBL" id="AER94097.1"/>
    </source>
</evidence>
<dbReference type="EMBL" id="JP005500">
    <property type="protein sequence ID" value="AER94097.1"/>
    <property type="molecule type" value="mRNA"/>
</dbReference>